<protein>
    <submittedName>
        <fullName evidence="10">Girdin isoform X4</fullName>
    </submittedName>
</protein>
<feature type="compositionally biased region" description="Polar residues" evidence="7">
    <location>
        <begin position="1445"/>
        <end position="1483"/>
    </location>
</feature>
<dbReference type="InterPro" id="IPR036872">
    <property type="entry name" value="CH_dom_sf"/>
</dbReference>
<evidence type="ECO:0000256" key="1">
    <source>
        <dbReference type="ARBA" id="ARBA00004496"/>
    </source>
</evidence>
<dbReference type="Gene3D" id="1.10.418.10">
    <property type="entry name" value="Calponin-like domain"/>
    <property type="match status" value="1"/>
</dbReference>
<dbReference type="RefSeq" id="XP_032353461.1">
    <property type="nucleotide sequence ID" value="XM_032497570.1"/>
</dbReference>
<evidence type="ECO:0000313" key="9">
    <source>
        <dbReference type="Proteomes" id="UP000694856"/>
    </source>
</evidence>
<dbReference type="CDD" id="cd22229">
    <property type="entry name" value="HkD_Girdin"/>
    <property type="match status" value="1"/>
</dbReference>
<feature type="region of interest" description="Disordered" evidence="7">
    <location>
        <begin position="1879"/>
        <end position="1900"/>
    </location>
</feature>
<dbReference type="GO" id="GO:0051959">
    <property type="term" value="F:dynein light intermediate chain binding"/>
    <property type="evidence" value="ECO:0007669"/>
    <property type="project" value="TreeGrafter"/>
</dbReference>
<name>A0A8B8UFT9_CAMFR</name>
<proteinExistence type="inferred from homology"/>
<feature type="compositionally biased region" description="Basic and acidic residues" evidence="7">
    <location>
        <begin position="1407"/>
        <end position="1416"/>
    </location>
</feature>
<dbReference type="SUPFAM" id="SSF116907">
    <property type="entry name" value="Hook domain"/>
    <property type="match status" value="1"/>
</dbReference>
<comment type="subcellular location">
    <subcellularLocation>
        <location evidence="1">Cytoplasm</location>
    </subcellularLocation>
</comment>
<accession>A0A8B8UFT9</accession>
<dbReference type="GO" id="GO:0031122">
    <property type="term" value="P:cytoplasmic microtubule organization"/>
    <property type="evidence" value="ECO:0007669"/>
    <property type="project" value="TreeGrafter"/>
</dbReference>
<dbReference type="InterPro" id="IPR043936">
    <property type="entry name" value="HOOK_N"/>
</dbReference>
<evidence type="ECO:0000259" key="8">
    <source>
        <dbReference type="PROSITE" id="PS50021"/>
    </source>
</evidence>
<comment type="similarity">
    <text evidence="5">Belongs to the CCDC88 family.</text>
</comment>
<evidence type="ECO:0000256" key="5">
    <source>
        <dbReference type="ARBA" id="ARBA00061299"/>
    </source>
</evidence>
<feature type="compositionally biased region" description="Basic and acidic residues" evidence="7">
    <location>
        <begin position="1026"/>
        <end position="1037"/>
    </location>
</feature>
<reference evidence="10" key="1">
    <citation type="submission" date="2025-08" db="UniProtKB">
        <authorList>
            <consortium name="RefSeq"/>
        </authorList>
    </citation>
    <scope>IDENTIFICATION</scope>
    <source>
        <tissue evidence="10">Ear skin</tissue>
    </source>
</reference>
<dbReference type="GO" id="GO:0005085">
    <property type="term" value="F:guanyl-nucleotide exchange factor activity"/>
    <property type="evidence" value="ECO:0007669"/>
    <property type="project" value="UniProtKB-KW"/>
</dbReference>
<evidence type="ECO:0000256" key="6">
    <source>
        <dbReference type="SAM" id="Coils"/>
    </source>
</evidence>
<feature type="region of interest" description="Disordered" evidence="7">
    <location>
        <begin position="1008"/>
        <end position="1037"/>
    </location>
</feature>
<feature type="region of interest" description="Disordered" evidence="7">
    <location>
        <begin position="1407"/>
        <end position="1506"/>
    </location>
</feature>
<feature type="compositionally biased region" description="Polar residues" evidence="7">
    <location>
        <begin position="1417"/>
        <end position="1430"/>
    </location>
</feature>
<dbReference type="GO" id="GO:0005737">
    <property type="term" value="C:cytoplasm"/>
    <property type="evidence" value="ECO:0007669"/>
    <property type="project" value="UniProtKB-SubCell"/>
</dbReference>
<sequence>MENEIFTPLLEQFMTSPLVTWVKTFGPLAAGNGTNLDEYVALVDGVFLNQVMLQINPKSESQRVNKKVNNDASLRIHNLSILVRQIKLYYQETLQQLIMMSLPNVLTIGKNPFSEQGTEEVKKLLLLLLGCAVQCQKKEEFIERIQGLDFDTKAAVAAHIQEVTHNQENVFDLQWMEVTDMSQEEVEPLLKNMVLHLKRLIDERDEHSETIIELSEERDGLHFLPHASSSAQSPCGSPGMKRTESRQHLSVELADAKAKIRRLRQELEEKTEQLLDCKQELEQMEIELKRLQQENMNLLSDARSARMYRDELDALREKAIRVDKLESEVSRYKERLHDIEFYKARVEELKEDNQVLLETKTMLEDQLEGTRARSDKLHELEKENLQLKAKLHDMEMERDMDRKKIEELMEENMTLEMAQKQSMDESLHLGWELEQISRTSELSEAPQKSLGHEVNELTSSRLLKLEMENQSLTKTVEELRSTMDSTEGSTSKILKIEKENQRLSKRVEILENEIIQEKQSLQNCQNLSKDLMKEKAQLEKTIETLRENSERQIKILEQENEHLNQTVSSLRQRSQISAEARVKDIEKENKILHESIKETSSKLSKTEFEKRQIRKELEHYKEKGERAEELENELHHLEKENELLQKKITNLKITCEKIEALEQENSELERENRKFKKTLDSFKNLTFQLESLEKENSQLDEENLELRRNVESLKCASMKMAQLQLENKELESEKEQLKKGLELMKASFKKTERLEVSYQGLDTENQRLQKALENSNKKIQQLESELQDLEMENQTLQKNLEELKISSKRLEQLEKENKSLEQETSQLEKDKKQLEKENKRLRQQAEIKDTTLEENNVKIGNLEKENKTLSKEIGIYKESCIRLKELEKENKELVKRATIDIKTLVTLREDLVSEKLKTQQMNNDLEKLTHELEKIGLNKERLLHDEQSTDDSRYKLLESKLESTLKKSLEIKEEKIAALEARLEESTNYNQQLRQELKTVKKNYEALKQRQDEERMVQSSPPTSGEDNKWERESQETTRELLKVKDRLIEVERNNATLQAEKQALKTQLKQLETQNNNLQAQILALQRQTVSLQEQNTTLQTQNAKLQVENSTLNSQSTSLMNQNAQLLIQQSSLENENESVIKEREDLKSLYDSLIKDHEKLELLHERQASEYESLIAKHGTLKSAHKNLEVEHKDLEDRYNQLLKQKGQLEDLEKTLKVEQEKMLLKNKNHETVAAEYKKLCGENDRLNHTYNQLLKETEVLQTDHKNLKSLLNNSKLEQTRLEAEFSKLKEQYQQLDITSTKLNNQCELLSQLKGNLEEENRHLLDQIQTLMLQNRTLLEQNMESKDLFHVEQRQYIDKLNELRRQKEKLEEKIMDQYKFYDPSPPRRRGNWITLKMRKLIKSKKDINRERQKSLTLTPTRSDSSEGFLQLPHQDSQDSSSVGSNSLEDGQTLGTKKSSNTTSFEDVSPQGISDDSSTGSRVHASRPASLDSGRTSTSNSNNNASLHEVKAGAVNIQSRPQSHSSGEFSLLHEHEAWSSSGSSPIQYLKRQARSSPLLQHKTVESRAHHKIKTGSPGSEVVTLQQFLEESNKLTSIQIKPSSQENLLDEVMKSLSVSSDFLGKNKPVSCGLARSVSGKTPGDFYDRRTTKPEQFVRPGPQKTEDTFFISSSGKSTLGTQGKIKLVKETSLSRQSKDSNPYATLPRASSVISTAEGTTRRTSIHDFLSKDSRLPMSADPPPATADSNITAASSEYRLHQWSSPALHSPTYAVGSQAQNDSDKPESLYVQARNSKTGKSHFLNQTFATIKISKDIFGVSAKDSIESFTMAHPSQPFLSLNTELVSNISGLPPRPVTRVTDQASASLNKVAQKDNEQFFGNQNHSNSNSQSSVDSSNLTTPACLYPDDTEAALLVSEDNQTVWYEYGCV</sequence>
<feature type="compositionally biased region" description="Basic and acidic residues" evidence="7">
    <location>
        <begin position="1724"/>
        <end position="1734"/>
    </location>
</feature>
<feature type="region of interest" description="Disordered" evidence="7">
    <location>
        <begin position="1712"/>
        <end position="1748"/>
    </location>
</feature>
<feature type="compositionally biased region" description="Low complexity" evidence="7">
    <location>
        <begin position="1881"/>
        <end position="1897"/>
    </location>
</feature>
<keyword evidence="4 6" id="KW-0175">Coiled coil</keyword>
<dbReference type="GO" id="GO:0030705">
    <property type="term" value="P:cytoskeleton-dependent intracellular transport"/>
    <property type="evidence" value="ECO:0007669"/>
    <property type="project" value="InterPro"/>
</dbReference>
<feature type="domain" description="Calponin-homology (CH)" evidence="8">
    <location>
        <begin position="12"/>
        <end position="132"/>
    </location>
</feature>
<dbReference type="GO" id="GO:0005813">
    <property type="term" value="C:centrosome"/>
    <property type="evidence" value="ECO:0007669"/>
    <property type="project" value="TreeGrafter"/>
</dbReference>
<dbReference type="GO" id="GO:0007165">
    <property type="term" value="P:signal transduction"/>
    <property type="evidence" value="ECO:0007669"/>
    <property type="project" value="UniProtKB-ARBA"/>
</dbReference>
<dbReference type="PROSITE" id="PS50021">
    <property type="entry name" value="CH"/>
    <property type="match status" value="1"/>
</dbReference>
<evidence type="ECO:0000256" key="3">
    <source>
        <dbReference type="ARBA" id="ARBA00022658"/>
    </source>
</evidence>
<feature type="coiled-coil region" evidence="6">
    <location>
        <begin position="1125"/>
        <end position="1383"/>
    </location>
</feature>
<dbReference type="GeneID" id="102521272"/>
<keyword evidence="3" id="KW-0344">Guanine-nucleotide releasing factor</keyword>
<dbReference type="CTD" id="55704"/>
<evidence type="ECO:0000313" key="10">
    <source>
        <dbReference type="RefSeq" id="XP_032353461.1"/>
    </source>
</evidence>
<dbReference type="GO" id="GO:0008017">
    <property type="term" value="F:microtubule binding"/>
    <property type="evidence" value="ECO:0007669"/>
    <property type="project" value="TreeGrafter"/>
</dbReference>
<feature type="coiled-coil region" evidence="6">
    <location>
        <begin position="246"/>
        <end position="425"/>
    </location>
</feature>
<dbReference type="FunFam" id="1.10.418.10:FF:000035">
    <property type="entry name" value="girdin isoform X1"/>
    <property type="match status" value="1"/>
</dbReference>
<gene>
    <name evidence="10" type="primary">CCDC88A</name>
</gene>
<dbReference type="Pfam" id="PF19047">
    <property type="entry name" value="HOOK_N"/>
    <property type="match status" value="1"/>
</dbReference>
<feature type="compositionally biased region" description="Polar residues" evidence="7">
    <location>
        <begin position="1712"/>
        <end position="1722"/>
    </location>
</feature>
<organism evidence="9 10">
    <name type="scientific">Camelus ferus</name>
    <name type="common">Wild bactrian camel</name>
    <name type="synonym">Camelus bactrianus ferus</name>
    <dbReference type="NCBI Taxonomy" id="419612"/>
    <lineage>
        <taxon>Eukaryota</taxon>
        <taxon>Metazoa</taxon>
        <taxon>Chordata</taxon>
        <taxon>Craniata</taxon>
        <taxon>Vertebrata</taxon>
        <taxon>Euteleostomi</taxon>
        <taxon>Mammalia</taxon>
        <taxon>Eutheria</taxon>
        <taxon>Laurasiatheria</taxon>
        <taxon>Artiodactyla</taxon>
        <taxon>Tylopoda</taxon>
        <taxon>Camelidae</taxon>
        <taxon>Camelus</taxon>
    </lineage>
</organism>
<dbReference type="PANTHER" id="PTHR18947:SF30">
    <property type="entry name" value="GIRDIN"/>
    <property type="match status" value="1"/>
</dbReference>
<evidence type="ECO:0000256" key="7">
    <source>
        <dbReference type="SAM" id="MobiDB-lite"/>
    </source>
</evidence>
<dbReference type="InterPro" id="IPR001715">
    <property type="entry name" value="CH_dom"/>
</dbReference>
<evidence type="ECO:0000256" key="4">
    <source>
        <dbReference type="ARBA" id="ARBA00023054"/>
    </source>
</evidence>
<feature type="region of interest" description="Disordered" evidence="7">
    <location>
        <begin position="816"/>
        <end position="839"/>
    </location>
</feature>
<evidence type="ECO:0000256" key="2">
    <source>
        <dbReference type="ARBA" id="ARBA00022490"/>
    </source>
</evidence>
<dbReference type="PANTHER" id="PTHR18947">
    <property type="entry name" value="HOOK PROTEINS"/>
    <property type="match status" value="1"/>
</dbReference>
<keyword evidence="9" id="KW-1185">Reference proteome</keyword>
<keyword evidence="2" id="KW-0963">Cytoplasm</keyword>
<dbReference type="Proteomes" id="UP000694856">
    <property type="component" value="Chromosome 15"/>
</dbReference>